<evidence type="ECO:0000256" key="13">
    <source>
        <dbReference type="ARBA" id="ARBA00053027"/>
    </source>
</evidence>
<evidence type="ECO:0000313" key="18">
    <source>
        <dbReference type="Proteomes" id="UP001142489"/>
    </source>
</evidence>
<dbReference type="AlphaFoldDB" id="A0A9Q0Y2Q0"/>
<organism evidence="17 18">
    <name type="scientific">Phrynocephalus forsythii</name>
    <dbReference type="NCBI Taxonomy" id="171643"/>
    <lineage>
        <taxon>Eukaryota</taxon>
        <taxon>Metazoa</taxon>
        <taxon>Chordata</taxon>
        <taxon>Craniata</taxon>
        <taxon>Vertebrata</taxon>
        <taxon>Euteleostomi</taxon>
        <taxon>Lepidosauria</taxon>
        <taxon>Squamata</taxon>
        <taxon>Bifurcata</taxon>
        <taxon>Unidentata</taxon>
        <taxon>Episquamata</taxon>
        <taxon>Toxicofera</taxon>
        <taxon>Iguania</taxon>
        <taxon>Acrodonta</taxon>
        <taxon>Agamidae</taxon>
        <taxon>Agaminae</taxon>
        <taxon>Phrynocephalus</taxon>
    </lineage>
</organism>
<feature type="compositionally biased region" description="Low complexity" evidence="15">
    <location>
        <begin position="164"/>
        <end position="177"/>
    </location>
</feature>
<evidence type="ECO:0000256" key="2">
    <source>
        <dbReference type="ARBA" id="ARBA00001941"/>
    </source>
</evidence>
<dbReference type="Gene3D" id="3.90.550.50">
    <property type="match status" value="1"/>
</dbReference>
<comment type="subcellular location">
    <subcellularLocation>
        <location evidence="3 14">Golgi apparatus</location>
        <location evidence="3 14">Golgi stack membrane</location>
        <topology evidence="3 14">Single-pass type II membrane protein</topology>
    </subcellularLocation>
</comment>
<keyword evidence="9" id="KW-1133">Transmembrane helix</keyword>
<dbReference type="Proteomes" id="UP001142489">
    <property type="component" value="Unassembled WGS sequence"/>
</dbReference>
<comment type="similarity">
    <text evidence="4 14">Belongs to the chondroitin N-acetylgalactosaminyltransferase family.</text>
</comment>
<evidence type="ECO:0000256" key="1">
    <source>
        <dbReference type="ARBA" id="ARBA00001936"/>
    </source>
</evidence>
<evidence type="ECO:0000256" key="4">
    <source>
        <dbReference type="ARBA" id="ARBA00009239"/>
    </source>
</evidence>
<dbReference type="InterPro" id="IPR008428">
    <property type="entry name" value="Chond_GalNAc"/>
</dbReference>
<feature type="region of interest" description="Disordered" evidence="15">
    <location>
        <begin position="37"/>
        <end position="64"/>
    </location>
</feature>
<feature type="compositionally biased region" description="Gly residues" evidence="15">
    <location>
        <begin position="99"/>
        <end position="108"/>
    </location>
</feature>
<dbReference type="OrthoDB" id="431432at2759"/>
<feature type="compositionally biased region" description="Pro residues" evidence="15">
    <location>
        <begin position="120"/>
        <end position="137"/>
    </location>
</feature>
<dbReference type="SUPFAM" id="SSF53448">
    <property type="entry name" value="Nucleotide-diphospho-sugar transferases"/>
    <property type="match status" value="2"/>
</dbReference>
<dbReference type="GO" id="GO:0050510">
    <property type="term" value="F:N-acetylgalactosaminyl-proteoglycan 3-beta-glucuronosyltransferase activity"/>
    <property type="evidence" value="ECO:0007669"/>
    <property type="project" value="UniProtKB-ARBA"/>
</dbReference>
<evidence type="ECO:0000256" key="12">
    <source>
        <dbReference type="ARBA" id="ARBA00023180"/>
    </source>
</evidence>
<feature type="signal peptide" evidence="16">
    <location>
        <begin position="1"/>
        <end position="23"/>
    </location>
</feature>
<evidence type="ECO:0000256" key="15">
    <source>
        <dbReference type="SAM" id="MobiDB-lite"/>
    </source>
</evidence>
<dbReference type="FunFam" id="3.90.550.50:FF:000004">
    <property type="entry name" value="Hexosyltransferase"/>
    <property type="match status" value="1"/>
</dbReference>
<dbReference type="Gene3D" id="3.90.550.10">
    <property type="entry name" value="Spore Coat Polysaccharide Biosynthesis Protein SpsA, Chain A"/>
    <property type="match status" value="1"/>
</dbReference>
<dbReference type="GO" id="GO:0047238">
    <property type="term" value="F:glucuronosyl-N-acetylgalactosaminyl-proteoglycan 4-beta-N-acetylgalactosaminyltransferase activity"/>
    <property type="evidence" value="ECO:0007669"/>
    <property type="project" value="TreeGrafter"/>
</dbReference>
<accession>A0A9Q0Y2Q0</accession>
<dbReference type="InterPro" id="IPR051227">
    <property type="entry name" value="CS_glycosyltransferase"/>
</dbReference>
<evidence type="ECO:0000256" key="5">
    <source>
        <dbReference type="ARBA" id="ARBA00022679"/>
    </source>
</evidence>
<comment type="caution">
    <text evidence="17">The sequence shown here is derived from an EMBL/GenBank/DDBJ whole genome shotgun (WGS) entry which is preliminary data.</text>
</comment>
<dbReference type="EMBL" id="JAPFRF010000004">
    <property type="protein sequence ID" value="KAJ7335638.1"/>
    <property type="molecule type" value="Genomic_DNA"/>
</dbReference>
<protein>
    <recommendedName>
        <fullName evidence="14">Hexosyltransferase</fullName>
        <ecNumber evidence="14">2.4.1.-</ecNumber>
    </recommendedName>
</protein>
<dbReference type="InterPro" id="IPR029044">
    <property type="entry name" value="Nucleotide-diphossugar_trans"/>
</dbReference>
<evidence type="ECO:0000256" key="14">
    <source>
        <dbReference type="RuleBase" id="RU364016"/>
    </source>
</evidence>
<comment type="cofactor">
    <cofactor evidence="13">
        <name>Cd(2+)</name>
        <dbReference type="ChEBI" id="CHEBI:48775"/>
    </cofactor>
</comment>
<dbReference type="PANTHER" id="PTHR12369">
    <property type="entry name" value="CHONDROITIN SYNTHASE"/>
    <property type="match status" value="1"/>
</dbReference>
<feature type="region of interest" description="Disordered" evidence="15">
    <location>
        <begin position="99"/>
        <end position="183"/>
    </location>
</feature>
<name>A0A9Q0Y2Q0_9SAUR</name>
<evidence type="ECO:0000313" key="17">
    <source>
        <dbReference type="EMBL" id="KAJ7335638.1"/>
    </source>
</evidence>
<evidence type="ECO:0000256" key="3">
    <source>
        <dbReference type="ARBA" id="ARBA00004447"/>
    </source>
</evidence>
<gene>
    <name evidence="17" type="ORF">JRQ81_013579</name>
</gene>
<sequence>MAARSRRPWLSVALGLVLGFTVASWLIAPKVAQLSERKRRGGGGGGGGGRSNGGPSNGGGGGGNSLCAFYGRVAGLPGGGIQPLRPEEEQEAPLVAAGAAGGLRGGGVRSSPWEKEREQLPPPPPPPPAAEDPPVPTLPLGAAGKGAAARGAEEGEGEEGAGRRGSSSSSSSSHNGSGDYGGAPGCSGTRRFLYVGVMTAQKYLGSRALAAQRTWVRSIAGRVEFFSSEGSVPPPAQRGEPPLPVVALPGVDDSYPPQKKSFMMLKYMHDHYLDTYEWFMRADDDVYIKGEKLEEFLRSLNSSKPLYLGQTGLGNIEELGKLGLEPGENFCMGGPGMIFSREVLRRMVPHIGECLREMYTTHEDVEVGRCVRRFGGTQCVWSYEMQQLFHENYEHNRKGYIQDLHNSKIHRAITLHPNKRPAYQYRLHNYILTRKISELRYRTIQLHRESALMSKLSNEEMSKDDELLGMMPSFNRFQPRDRNEVLEWDFITGKLLYTMAENQPPRQSINSLLRAALDDAVMQVMEMINENSKSRGRLIDFNEIQYGYRRVDPLHGVEYILDLLLLYKRHKGRKVTVPVRRHAYLQQLFSKPFFREEEELDVRSLVGSENSNTQSFSFLSDSLNIFSSFQGTKEVRGISDKKIHILVPLTGRYDIFLRFMENFEKTCLIPKQNVKLAVILFNSDSSQASSKHLELISEYQNKYPMADITSFPVMGAFSRGLGLDMASSQFGNDTLLLFCDVDLIFTPDFLQRCRANTIQGQQVYYPIIFSQYDPKITYGGSPPKDSTFVFTRKTGFWRDYGFGITCIYKSDLVNAGGFDTSIQGWGLEDVDLFTKVINSGLKAFRSQEVGVVHVFHPVHCDPNLDPKQYKMCLGSKASSFASAMQLAEIWLEKHLGVRYNQTLS</sequence>
<reference evidence="17" key="1">
    <citation type="journal article" date="2023" name="DNA Res.">
        <title>Chromosome-level genome assembly of Phrynocephalus forsythii using third-generation DNA sequencing and Hi-C analysis.</title>
        <authorList>
            <person name="Qi Y."/>
            <person name="Zhao W."/>
            <person name="Zhao Y."/>
            <person name="Niu C."/>
            <person name="Cao S."/>
            <person name="Zhang Y."/>
        </authorList>
    </citation>
    <scope>NUCLEOTIDE SEQUENCE</scope>
    <source>
        <tissue evidence="17">Muscle</tissue>
    </source>
</reference>
<dbReference type="EC" id="2.4.1.-" evidence="14"/>
<keyword evidence="16" id="KW-0732">Signal</keyword>
<feature type="compositionally biased region" description="Low complexity" evidence="15">
    <location>
        <begin position="138"/>
        <end position="150"/>
    </location>
</feature>
<keyword evidence="10 14" id="KW-0333">Golgi apparatus</keyword>
<dbReference type="GO" id="GO:0032580">
    <property type="term" value="C:Golgi cisterna membrane"/>
    <property type="evidence" value="ECO:0007669"/>
    <property type="project" value="UniProtKB-SubCell"/>
</dbReference>
<keyword evidence="18" id="KW-1185">Reference proteome</keyword>
<proteinExistence type="inferred from homology"/>
<comment type="cofactor">
    <cofactor evidence="2">
        <name>Co(2+)</name>
        <dbReference type="ChEBI" id="CHEBI:48828"/>
    </cofactor>
</comment>
<keyword evidence="5 14" id="KW-0808">Transferase</keyword>
<evidence type="ECO:0000256" key="11">
    <source>
        <dbReference type="ARBA" id="ARBA00023136"/>
    </source>
</evidence>
<evidence type="ECO:0000256" key="10">
    <source>
        <dbReference type="ARBA" id="ARBA00023034"/>
    </source>
</evidence>
<evidence type="ECO:0000256" key="6">
    <source>
        <dbReference type="ARBA" id="ARBA00022692"/>
    </source>
</evidence>
<dbReference type="FunFam" id="3.90.550.10:FF:000060">
    <property type="entry name" value="Hexosyltransferase"/>
    <property type="match status" value="1"/>
</dbReference>
<evidence type="ECO:0000256" key="8">
    <source>
        <dbReference type="ARBA" id="ARBA00022968"/>
    </source>
</evidence>
<keyword evidence="8 14" id="KW-0735">Signal-anchor</keyword>
<evidence type="ECO:0000256" key="9">
    <source>
        <dbReference type="ARBA" id="ARBA00022989"/>
    </source>
</evidence>
<keyword evidence="7" id="KW-0479">Metal-binding</keyword>
<dbReference type="PANTHER" id="PTHR12369:SF40">
    <property type="entry name" value="CHONDROITIN SULFATE SYNTHASE 3"/>
    <property type="match status" value="1"/>
</dbReference>
<keyword evidence="11" id="KW-0472">Membrane</keyword>
<dbReference type="GO" id="GO:0046872">
    <property type="term" value="F:metal ion binding"/>
    <property type="evidence" value="ECO:0007669"/>
    <property type="project" value="UniProtKB-KW"/>
</dbReference>
<feature type="compositionally biased region" description="Gly residues" evidence="15">
    <location>
        <begin position="42"/>
        <end position="64"/>
    </location>
</feature>
<dbReference type="Pfam" id="PF05679">
    <property type="entry name" value="CHGN"/>
    <property type="match status" value="1"/>
</dbReference>
<evidence type="ECO:0000256" key="16">
    <source>
        <dbReference type="SAM" id="SignalP"/>
    </source>
</evidence>
<keyword evidence="6" id="KW-0812">Transmembrane</keyword>
<feature type="chain" id="PRO_5040346125" description="Hexosyltransferase" evidence="16">
    <location>
        <begin position="24"/>
        <end position="904"/>
    </location>
</feature>
<comment type="cofactor">
    <cofactor evidence="1">
        <name>Mn(2+)</name>
        <dbReference type="ChEBI" id="CHEBI:29035"/>
    </cofactor>
</comment>
<evidence type="ECO:0000256" key="7">
    <source>
        <dbReference type="ARBA" id="ARBA00022723"/>
    </source>
</evidence>
<keyword evidence="12" id="KW-0325">Glycoprotein</keyword>